<evidence type="ECO:0000313" key="1">
    <source>
        <dbReference type="EMBL" id="KPU56568.1"/>
    </source>
</evidence>
<accession>A0A0P8WSK8</accession>
<name>A0A0P8WSK8_PSEFL</name>
<dbReference type="EMBL" id="LJXB01000087">
    <property type="protein sequence ID" value="KPU56568.1"/>
    <property type="molecule type" value="Genomic_DNA"/>
</dbReference>
<dbReference type="PATRIC" id="fig|294.162.peg.4527"/>
<evidence type="ECO:0000313" key="2">
    <source>
        <dbReference type="Proteomes" id="UP000050349"/>
    </source>
</evidence>
<sequence length="46" mass="4927">MVSRPASIGGNGTFKTQIDQVKLVDKDVDYAHRIGIADVVIEALGK</sequence>
<dbReference type="AlphaFoldDB" id="A0A0P8WSK8"/>
<dbReference type="Proteomes" id="UP000050349">
    <property type="component" value="Unassembled WGS sequence"/>
</dbReference>
<gene>
    <name evidence="1" type="ORF">AN403_1480</name>
</gene>
<proteinExistence type="predicted"/>
<comment type="caution">
    <text evidence="1">The sequence shown here is derived from an EMBL/GenBank/DDBJ whole genome shotgun (WGS) entry which is preliminary data.</text>
</comment>
<protein>
    <submittedName>
        <fullName evidence="1">Uncharacterized protein</fullName>
    </submittedName>
</protein>
<organism evidence="1 2">
    <name type="scientific">Pseudomonas fluorescens</name>
    <dbReference type="NCBI Taxonomy" id="294"/>
    <lineage>
        <taxon>Bacteria</taxon>
        <taxon>Pseudomonadati</taxon>
        <taxon>Pseudomonadota</taxon>
        <taxon>Gammaproteobacteria</taxon>
        <taxon>Pseudomonadales</taxon>
        <taxon>Pseudomonadaceae</taxon>
        <taxon>Pseudomonas</taxon>
    </lineage>
</organism>
<reference evidence="1 2" key="1">
    <citation type="submission" date="2015-09" db="EMBL/GenBank/DDBJ databases">
        <authorList>
            <person name="Jackson K.R."/>
            <person name="Lunt B.L."/>
            <person name="Fisher J.N.B."/>
            <person name="Gardner A.V."/>
            <person name="Bailey M.E."/>
            <person name="Deus L.M."/>
            <person name="Earl A.S."/>
            <person name="Gibby P.D."/>
            <person name="Hartmann K.A."/>
            <person name="Liu J.E."/>
            <person name="Manci A.M."/>
            <person name="Nielsen D.A."/>
            <person name="Solomon M.B."/>
            <person name="Breakwell D.P."/>
            <person name="Burnett S.H."/>
            <person name="Grose J.H."/>
        </authorList>
    </citation>
    <scope>NUCLEOTIDE SEQUENCE [LARGE SCALE GENOMIC DNA]</scope>
    <source>
        <strain evidence="1 2">S613</strain>
    </source>
</reference>